<organism evidence="1">
    <name type="scientific">viral metagenome</name>
    <dbReference type="NCBI Taxonomy" id="1070528"/>
    <lineage>
        <taxon>unclassified sequences</taxon>
        <taxon>metagenomes</taxon>
        <taxon>organismal metagenomes</taxon>
    </lineage>
</organism>
<sequence>MFKFIDCRYKLHQNLDQYERGWFLYLDDKDSFEKFINKRGYELVRAYMNLKVNVSKDNPFRYKNGGHISNVDESTIANILYLDDTRKTTADDCKHLDKLLSGYRMLFISKGHVLVNHNNGCRYMDDSFQILETRISKEIIFPTCSEKDITVKQWEGGKHWYVRVGNYDLSDKYNTYQSGFEAGKKYLSTK</sequence>
<dbReference type="EMBL" id="MT142242">
    <property type="protein sequence ID" value="QJA76767.1"/>
    <property type="molecule type" value="Genomic_DNA"/>
</dbReference>
<protein>
    <submittedName>
        <fullName evidence="1">Uncharacterized protein</fullName>
    </submittedName>
</protein>
<dbReference type="AlphaFoldDB" id="A0A6M3K6E1"/>
<name>A0A6M3K6E1_9ZZZZ</name>
<reference evidence="1" key="1">
    <citation type="submission" date="2020-03" db="EMBL/GenBank/DDBJ databases">
        <title>The deep terrestrial virosphere.</title>
        <authorList>
            <person name="Holmfeldt K."/>
            <person name="Nilsson E."/>
            <person name="Simone D."/>
            <person name="Lopez-Fernandez M."/>
            <person name="Wu X."/>
            <person name="de Brujin I."/>
            <person name="Lundin D."/>
            <person name="Andersson A."/>
            <person name="Bertilsson S."/>
            <person name="Dopson M."/>
        </authorList>
    </citation>
    <scope>NUCLEOTIDE SEQUENCE</scope>
    <source>
        <strain evidence="1">MM415A01446</strain>
        <strain evidence="2">MM415B02974</strain>
    </source>
</reference>
<evidence type="ECO:0000313" key="2">
    <source>
        <dbReference type="EMBL" id="QJA87513.1"/>
    </source>
</evidence>
<evidence type="ECO:0000313" key="1">
    <source>
        <dbReference type="EMBL" id="QJA76767.1"/>
    </source>
</evidence>
<proteinExistence type="predicted"/>
<gene>
    <name evidence="1" type="ORF">MM415A01446_0009</name>
    <name evidence="2" type="ORF">MM415B02974_0004</name>
</gene>
<accession>A0A6M3K6E1</accession>
<dbReference type="EMBL" id="MT142712">
    <property type="protein sequence ID" value="QJA87513.1"/>
    <property type="molecule type" value="Genomic_DNA"/>
</dbReference>